<reference evidence="4 5" key="2">
    <citation type="journal article" date="2013" name="PLoS Genet.">
        <title>Comparative genome structure, secondary metabolite, and effector coding capacity across Cochliobolus pathogens.</title>
        <authorList>
            <person name="Condon B.J."/>
            <person name="Leng Y."/>
            <person name="Wu D."/>
            <person name="Bushley K.E."/>
            <person name="Ohm R.A."/>
            <person name="Otillar R."/>
            <person name="Martin J."/>
            <person name="Schackwitz W."/>
            <person name="Grimwood J."/>
            <person name="MohdZainudin N."/>
            <person name="Xue C."/>
            <person name="Wang R."/>
            <person name="Manning V.A."/>
            <person name="Dhillon B."/>
            <person name="Tu Z.J."/>
            <person name="Steffenson B.J."/>
            <person name="Salamov A."/>
            <person name="Sun H."/>
            <person name="Lowry S."/>
            <person name="LaButti K."/>
            <person name="Han J."/>
            <person name="Copeland A."/>
            <person name="Lindquist E."/>
            <person name="Barry K."/>
            <person name="Schmutz J."/>
            <person name="Baker S.E."/>
            <person name="Ciuffetti L.M."/>
            <person name="Grigoriev I.V."/>
            <person name="Zhong S."/>
            <person name="Turgeon B.G."/>
        </authorList>
    </citation>
    <scope>NUCLEOTIDE SEQUENCE [LARGE SCALE GENOMIC DNA]</scope>
    <source>
        <strain evidence="5">28A</strain>
    </source>
</reference>
<dbReference type="Pfam" id="PF03109">
    <property type="entry name" value="ABC1"/>
    <property type="match status" value="2"/>
</dbReference>
<keyword evidence="2" id="KW-1133">Transmembrane helix</keyword>
<feature type="domain" description="ABC1 atypical kinase-like" evidence="3">
    <location>
        <begin position="207"/>
        <end position="286"/>
    </location>
</feature>
<dbReference type="GO" id="GO:0005739">
    <property type="term" value="C:mitochondrion"/>
    <property type="evidence" value="ECO:0007669"/>
    <property type="project" value="TreeGrafter"/>
</dbReference>
<evidence type="ECO:0000313" key="5">
    <source>
        <dbReference type="Proteomes" id="UP000016935"/>
    </source>
</evidence>
<evidence type="ECO:0000259" key="3">
    <source>
        <dbReference type="Pfam" id="PF03109"/>
    </source>
</evidence>
<feature type="domain" description="ABC1 atypical kinase-like" evidence="3">
    <location>
        <begin position="299"/>
        <end position="446"/>
    </location>
</feature>
<dbReference type="PANTHER" id="PTHR45890">
    <property type="entry name" value="AARF DOMAIN CONTAINING KINASE 2 (PREDICTED)"/>
    <property type="match status" value="1"/>
</dbReference>
<reference evidence="4 5" key="1">
    <citation type="journal article" date="2012" name="PLoS Pathog.">
        <title>Diverse lifestyles and strategies of plant pathogenesis encoded in the genomes of eighteen Dothideomycetes fungi.</title>
        <authorList>
            <person name="Ohm R.A."/>
            <person name="Feau N."/>
            <person name="Henrissat B."/>
            <person name="Schoch C.L."/>
            <person name="Horwitz B.A."/>
            <person name="Barry K.W."/>
            <person name="Condon B.J."/>
            <person name="Copeland A.C."/>
            <person name="Dhillon B."/>
            <person name="Glaser F."/>
            <person name="Hesse C.N."/>
            <person name="Kosti I."/>
            <person name="LaButti K."/>
            <person name="Lindquist E.A."/>
            <person name="Lucas S."/>
            <person name="Salamov A.A."/>
            <person name="Bradshaw R.E."/>
            <person name="Ciuffetti L."/>
            <person name="Hamelin R.C."/>
            <person name="Kema G.H.J."/>
            <person name="Lawrence C."/>
            <person name="Scott J.A."/>
            <person name="Spatafora J.W."/>
            <person name="Turgeon B.G."/>
            <person name="de Wit P.J.G.M."/>
            <person name="Zhong S."/>
            <person name="Goodwin S.B."/>
            <person name="Grigoriev I.V."/>
        </authorList>
    </citation>
    <scope>NUCLEOTIDE SEQUENCE [LARGE SCALE GENOMIC DNA]</scope>
    <source>
        <strain evidence="5">28A</strain>
    </source>
</reference>
<accession>R0JNN3</accession>
<dbReference type="PANTHER" id="PTHR45890:SF1">
    <property type="entry name" value="AARF DOMAIN CONTAINING KINASE 2"/>
    <property type="match status" value="1"/>
</dbReference>
<dbReference type="STRING" id="671987.R0JNN3"/>
<dbReference type="eggNOG" id="KOG1236">
    <property type="taxonomic scope" value="Eukaryota"/>
</dbReference>
<name>R0JNN3_EXST2</name>
<dbReference type="HOGENOM" id="CLU_006533_6_0_1"/>
<proteinExistence type="inferred from homology"/>
<gene>
    <name evidence="4" type="ORF">SETTUDRAFT_141103</name>
</gene>
<feature type="transmembrane region" description="Helical" evidence="2">
    <location>
        <begin position="131"/>
        <end position="150"/>
    </location>
</feature>
<organism evidence="4 5">
    <name type="scientific">Exserohilum turcicum (strain 28A)</name>
    <name type="common">Northern leaf blight fungus</name>
    <name type="synonym">Setosphaeria turcica</name>
    <dbReference type="NCBI Taxonomy" id="671987"/>
    <lineage>
        <taxon>Eukaryota</taxon>
        <taxon>Fungi</taxon>
        <taxon>Dikarya</taxon>
        <taxon>Ascomycota</taxon>
        <taxon>Pezizomycotina</taxon>
        <taxon>Dothideomycetes</taxon>
        <taxon>Pleosporomycetidae</taxon>
        <taxon>Pleosporales</taxon>
        <taxon>Pleosporineae</taxon>
        <taxon>Pleosporaceae</taxon>
        <taxon>Exserohilum</taxon>
    </lineage>
</organism>
<dbReference type="OrthoDB" id="1290869at2759"/>
<protein>
    <recommendedName>
        <fullName evidence="3">ABC1 atypical kinase-like domain-containing protein</fullName>
    </recommendedName>
</protein>
<dbReference type="Proteomes" id="UP000016935">
    <property type="component" value="Unassembled WGS sequence"/>
</dbReference>
<sequence>MRTALLWGRLCTRPGLSRLAARASTRPFANASSARRRFAPPKLNSSTLLWSGAATGAAGGTLLSSLTFVEVANSTASNGDQTHEEAMLEASRKELDEQVPPALQNSVKYRRGIYFFLDDYIIEPLATGLRFLHLLVIFVPVIVTIPAVWIGSRQPDRDNERSGTLWWYGFLVGSMERAGAAFIKLGQWAASRTDVFPTEMCLVMSTLHSNAPAHSLETTKRTIEAAFDGKRFDDIFEEFDEQPLGVGAIAQVYKAKLKPHLATLKNNVLDHEEHPNLARRIKKNVNVTLKSSPSRIPSSHVAIKVLHPKIEKIVRRDLRIMGFFAAIINAIPTMEWFSFPDEVEQFGEMMKLQLDLRIEAANLTLFRKNFKDRTTAWFPYPYTDYTTRNVLIEEFAQGIPLEDFLQNGGGVFQRDIANEGLDAFLTMVLIDNFIHADLHPGNIMVRFYKSEQLDVPILTRKEDRRSGPGESLDVTEEVLERLRPHKKNPQQWQAKLQELDNEGYRPQLIFIDTGLVTELNAKNRTNFLDLFKAVAEFDGYKAGHLMVERCRQPQAVIDREVFALRMQHLVLGVKSRTFALGNIKIGDILNEVLSMVRTHHVRLEGDFVNVVLSILLLEGIGRSLNPDLDLFAGALPILRQLGTQSGSSMIRGGDFSMLKVWVGLEARSFLQASIDTVERCVKSDQLAPNI</sequence>
<dbReference type="SUPFAM" id="SSF56112">
    <property type="entry name" value="Protein kinase-like (PK-like)"/>
    <property type="match status" value="1"/>
</dbReference>
<dbReference type="InterPro" id="IPR052402">
    <property type="entry name" value="ADCK_kinase"/>
</dbReference>
<evidence type="ECO:0000256" key="2">
    <source>
        <dbReference type="SAM" id="Phobius"/>
    </source>
</evidence>
<evidence type="ECO:0000256" key="1">
    <source>
        <dbReference type="ARBA" id="ARBA00009670"/>
    </source>
</evidence>
<dbReference type="AlphaFoldDB" id="R0JNN3"/>
<feature type="transmembrane region" description="Helical" evidence="2">
    <location>
        <begin position="318"/>
        <end position="339"/>
    </location>
</feature>
<keyword evidence="2" id="KW-0472">Membrane</keyword>
<dbReference type="EMBL" id="KB908844">
    <property type="protein sequence ID" value="EOA82828.1"/>
    <property type="molecule type" value="Genomic_DNA"/>
</dbReference>
<dbReference type="InterPro" id="IPR004147">
    <property type="entry name" value="ABC1_dom"/>
</dbReference>
<dbReference type="RefSeq" id="XP_008029827.1">
    <property type="nucleotide sequence ID" value="XM_008031636.1"/>
</dbReference>
<comment type="similarity">
    <text evidence="1">Belongs to the protein kinase superfamily. ADCK protein kinase family.</text>
</comment>
<dbReference type="GeneID" id="19396603"/>
<keyword evidence="5" id="KW-1185">Reference proteome</keyword>
<keyword evidence="2" id="KW-0812">Transmembrane</keyword>
<dbReference type="CDD" id="cd13971">
    <property type="entry name" value="ADCK2-like"/>
    <property type="match status" value="1"/>
</dbReference>
<evidence type="ECO:0000313" key="4">
    <source>
        <dbReference type="EMBL" id="EOA82828.1"/>
    </source>
</evidence>
<dbReference type="InterPro" id="IPR044095">
    <property type="entry name" value="ADCK2_dom"/>
</dbReference>
<dbReference type="InterPro" id="IPR011009">
    <property type="entry name" value="Kinase-like_dom_sf"/>
</dbReference>